<feature type="transmembrane region" description="Helical" evidence="8">
    <location>
        <begin position="14"/>
        <end position="31"/>
    </location>
</feature>
<evidence type="ECO:0000259" key="9">
    <source>
        <dbReference type="Pfam" id="PF13231"/>
    </source>
</evidence>
<keyword evidence="11" id="KW-1185">Reference proteome</keyword>
<feature type="transmembrane region" description="Helical" evidence="8">
    <location>
        <begin position="329"/>
        <end position="348"/>
    </location>
</feature>
<feature type="transmembrane region" description="Helical" evidence="8">
    <location>
        <begin position="306"/>
        <end position="323"/>
    </location>
</feature>
<dbReference type="InterPro" id="IPR038731">
    <property type="entry name" value="RgtA/B/C-like"/>
</dbReference>
<dbReference type="InterPro" id="IPR050297">
    <property type="entry name" value="LipidA_mod_glycosyltrf_83"/>
</dbReference>
<evidence type="ECO:0000256" key="7">
    <source>
        <dbReference type="ARBA" id="ARBA00023136"/>
    </source>
</evidence>
<dbReference type="OrthoDB" id="939363at2"/>
<evidence type="ECO:0000313" key="11">
    <source>
        <dbReference type="Proteomes" id="UP000011135"/>
    </source>
</evidence>
<protein>
    <recommendedName>
        <fullName evidence="9">Glycosyltransferase RgtA/B/C/D-like domain-containing protein</fullName>
    </recommendedName>
</protein>
<evidence type="ECO:0000256" key="8">
    <source>
        <dbReference type="SAM" id="Phobius"/>
    </source>
</evidence>
<feature type="domain" description="Glycosyltransferase RgtA/B/C/D-like" evidence="9">
    <location>
        <begin position="77"/>
        <end position="223"/>
    </location>
</feature>
<comment type="subcellular location">
    <subcellularLocation>
        <location evidence="1">Cell membrane</location>
        <topology evidence="1">Multi-pass membrane protein</topology>
    </subcellularLocation>
</comment>
<evidence type="ECO:0000256" key="1">
    <source>
        <dbReference type="ARBA" id="ARBA00004651"/>
    </source>
</evidence>
<sequence>MIHRLFNIIFSKRVLQWLIAIFSVFYLLSLYHRYIQQDEPWFGEQAYWLLKEGEVKIKSMPGIFNWTESMLIYHKLFVWIGALIISIFGWSLYPLKAFILLVFLASCWLLISFLKKYQKDSHLCWVAAFLLITTPELIHRSFMFRPEVVVMCLGFLSFYMLYRTIDEKRGSAHWAGLFSGLAFLTHLNALIFPVAGFLLLMCYKKWQQLVIYTVICGAVCSVYTIGLWDAGHIETYTYQMQHWPTHQKAFGEKVDGGIIGIIWNNISRLLNEHKRYFWDQDVWMISAFFLLSLIVRFRFLWRQHRLLLGYTLILMVLLGVLGSGHSPRYLVYLMPFMTVLSALVVQNIAVGRHVVLKMLLVLVLLGQLGIVGITFKKIYTTNYNHVALHHEILSVIEPGSKVLAPWEFIYNEIDNYALHSYKTYEYIEDQEKMKLTQNELLALAANRFEMDYIVIDEKRKRDKNFSWFYDCNINDNPHYEFYREGEGYLILKKK</sequence>
<dbReference type="GO" id="GO:0016763">
    <property type="term" value="F:pentosyltransferase activity"/>
    <property type="evidence" value="ECO:0007669"/>
    <property type="project" value="TreeGrafter"/>
</dbReference>
<reference evidence="10 11" key="1">
    <citation type="submission" date="2012-12" db="EMBL/GenBank/DDBJ databases">
        <title>Genome assembly of Fulvivirga imtechensis AK7.</title>
        <authorList>
            <person name="Nupur N."/>
            <person name="Khatri I."/>
            <person name="Kumar R."/>
            <person name="Subramanian S."/>
            <person name="Pinnaka A."/>
        </authorList>
    </citation>
    <scope>NUCLEOTIDE SEQUENCE [LARGE SCALE GENOMIC DNA]</scope>
    <source>
        <strain evidence="10 11">AK7</strain>
    </source>
</reference>
<evidence type="ECO:0000256" key="2">
    <source>
        <dbReference type="ARBA" id="ARBA00022475"/>
    </source>
</evidence>
<feature type="transmembrane region" description="Helical" evidence="8">
    <location>
        <begin position="282"/>
        <end position="299"/>
    </location>
</feature>
<dbReference type="PANTHER" id="PTHR33908:SF11">
    <property type="entry name" value="MEMBRANE PROTEIN"/>
    <property type="match status" value="1"/>
</dbReference>
<dbReference type="AlphaFoldDB" id="L8JYA2"/>
<dbReference type="eggNOG" id="ENOG5032XRV">
    <property type="taxonomic scope" value="Bacteria"/>
</dbReference>
<feature type="transmembrane region" description="Helical" evidence="8">
    <location>
        <begin position="148"/>
        <end position="165"/>
    </location>
</feature>
<feature type="transmembrane region" description="Helical" evidence="8">
    <location>
        <begin position="355"/>
        <end position="375"/>
    </location>
</feature>
<evidence type="ECO:0000256" key="5">
    <source>
        <dbReference type="ARBA" id="ARBA00022692"/>
    </source>
</evidence>
<evidence type="ECO:0000313" key="10">
    <source>
        <dbReference type="EMBL" id="ELR72629.1"/>
    </source>
</evidence>
<feature type="transmembrane region" description="Helical" evidence="8">
    <location>
        <begin position="177"/>
        <end position="202"/>
    </location>
</feature>
<dbReference type="PANTHER" id="PTHR33908">
    <property type="entry name" value="MANNOSYLTRANSFERASE YKCB-RELATED"/>
    <property type="match status" value="1"/>
</dbReference>
<keyword evidence="5 8" id="KW-0812">Transmembrane</keyword>
<evidence type="ECO:0000256" key="6">
    <source>
        <dbReference type="ARBA" id="ARBA00022989"/>
    </source>
</evidence>
<evidence type="ECO:0000256" key="4">
    <source>
        <dbReference type="ARBA" id="ARBA00022679"/>
    </source>
</evidence>
<gene>
    <name evidence="10" type="ORF">C900_01008</name>
</gene>
<keyword evidence="4" id="KW-0808">Transferase</keyword>
<feature type="transmembrane region" description="Helical" evidence="8">
    <location>
        <begin position="209"/>
        <end position="228"/>
    </location>
</feature>
<organism evidence="10 11">
    <name type="scientific">Fulvivirga imtechensis AK7</name>
    <dbReference type="NCBI Taxonomy" id="1237149"/>
    <lineage>
        <taxon>Bacteria</taxon>
        <taxon>Pseudomonadati</taxon>
        <taxon>Bacteroidota</taxon>
        <taxon>Cytophagia</taxon>
        <taxon>Cytophagales</taxon>
        <taxon>Fulvivirgaceae</taxon>
        <taxon>Fulvivirga</taxon>
    </lineage>
</organism>
<dbReference type="Pfam" id="PF13231">
    <property type="entry name" value="PMT_2"/>
    <property type="match status" value="1"/>
</dbReference>
<dbReference type="Proteomes" id="UP000011135">
    <property type="component" value="Unassembled WGS sequence"/>
</dbReference>
<keyword evidence="6 8" id="KW-1133">Transmembrane helix</keyword>
<feature type="transmembrane region" description="Helical" evidence="8">
    <location>
        <begin position="97"/>
        <end position="114"/>
    </location>
</feature>
<name>L8JYA2_9BACT</name>
<dbReference type="GO" id="GO:0005886">
    <property type="term" value="C:plasma membrane"/>
    <property type="evidence" value="ECO:0007669"/>
    <property type="project" value="UniProtKB-SubCell"/>
</dbReference>
<comment type="caution">
    <text evidence="10">The sequence shown here is derived from an EMBL/GenBank/DDBJ whole genome shotgun (WGS) entry which is preliminary data.</text>
</comment>
<keyword evidence="2" id="KW-1003">Cell membrane</keyword>
<keyword evidence="3" id="KW-0328">Glycosyltransferase</keyword>
<evidence type="ECO:0000256" key="3">
    <source>
        <dbReference type="ARBA" id="ARBA00022676"/>
    </source>
</evidence>
<proteinExistence type="predicted"/>
<dbReference type="GO" id="GO:0009103">
    <property type="term" value="P:lipopolysaccharide biosynthetic process"/>
    <property type="evidence" value="ECO:0007669"/>
    <property type="project" value="UniProtKB-ARBA"/>
</dbReference>
<dbReference type="EMBL" id="AMZN01000015">
    <property type="protein sequence ID" value="ELR72629.1"/>
    <property type="molecule type" value="Genomic_DNA"/>
</dbReference>
<accession>L8JYA2</accession>
<keyword evidence="7 8" id="KW-0472">Membrane</keyword>
<dbReference type="RefSeq" id="WP_009578679.1">
    <property type="nucleotide sequence ID" value="NZ_AMZN01000015.1"/>
</dbReference>
<feature type="transmembrane region" description="Helical" evidence="8">
    <location>
        <begin position="72"/>
        <end position="91"/>
    </location>
</feature>